<dbReference type="Proteomes" id="UP000053528">
    <property type="component" value="Unassembled WGS sequence"/>
</dbReference>
<evidence type="ECO:0000313" key="2">
    <source>
        <dbReference type="Proteomes" id="UP000053528"/>
    </source>
</evidence>
<dbReference type="RefSeq" id="WP_035756399.1">
    <property type="nucleotide sequence ID" value="NZ_JRNH01000021.1"/>
</dbReference>
<dbReference type="EMBL" id="JRNH01000021">
    <property type="protein sequence ID" value="KGF20165.1"/>
    <property type="molecule type" value="Genomic_DNA"/>
</dbReference>
<protein>
    <recommendedName>
        <fullName evidence="3">Lipoprotein</fullName>
    </recommendedName>
</protein>
<comment type="caution">
    <text evidence="1">The sequence shown here is derived from an EMBL/GenBank/DDBJ whole genome shotgun (WGS) entry which is preliminary data.</text>
</comment>
<sequence>MIHGRRIITAAAVSATVFTLVSCSPADPSSQKTEALGEAAYALCFSAQSRDMDGKSQDGKVLLVNDDGAFSEVQTWGMDMCSMAWTEKGLFFSDMKTDYLLDGNGMKSFENAKTDSQYAMLATTPDTVVGLYNLGFSDVGYTTQVVTTTSSGSSLAEVEGSYFIAAQCEGEVFGIGLATGPYSKTGDPDTEPMVLSQLTGTNDGKEKVVGSSTQAREGAVLNDAPCLNGKIYYISDERRGGLDVAAKPVLSIWDTKTGKYESKALSSDEATEPFISEDGTGFPHVTRQSLKDGKLEWYGVKDSIMSTDIKTGHTERKFSVEGYSDNSASSVAIFTDTEVVVMADNNDGSPYRILRYDRSTGEEVGRVVLDDDPAKLSSGLFFRGFAVRP</sequence>
<organism evidence="1 2">
    <name type="scientific">Pseudoglutamicibacter albus DNF00011</name>
    <dbReference type="NCBI Taxonomy" id="1401063"/>
    <lineage>
        <taxon>Bacteria</taxon>
        <taxon>Bacillati</taxon>
        <taxon>Actinomycetota</taxon>
        <taxon>Actinomycetes</taxon>
        <taxon>Micrococcales</taxon>
        <taxon>Micrococcaceae</taxon>
        <taxon>Pseudoglutamicibacter</taxon>
    </lineage>
</organism>
<reference evidence="1 2" key="1">
    <citation type="submission" date="2014-07" db="EMBL/GenBank/DDBJ databases">
        <authorList>
            <person name="McCorrison J."/>
            <person name="Sanka R."/>
            <person name="Torralba M."/>
            <person name="Gillis M."/>
            <person name="Haft D.H."/>
            <person name="Methe B."/>
            <person name="Sutton G."/>
            <person name="Nelson K.E."/>
        </authorList>
    </citation>
    <scope>NUCLEOTIDE SEQUENCE [LARGE SCALE GENOMIC DNA]</scope>
    <source>
        <strain evidence="1 2">DNF00011</strain>
    </source>
</reference>
<accession>A0A095YCI2</accession>
<name>A0A095YCI2_9MICC</name>
<dbReference type="PROSITE" id="PS51257">
    <property type="entry name" value="PROKAR_LIPOPROTEIN"/>
    <property type="match status" value="1"/>
</dbReference>
<proteinExistence type="predicted"/>
<evidence type="ECO:0008006" key="3">
    <source>
        <dbReference type="Google" id="ProtNLM"/>
    </source>
</evidence>
<dbReference type="SUPFAM" id="SSF82171">
    <property type="entry name" value="DPP6 N-terminal domain-like"/>
    <property type="match status" value="1"/>
</dbReference>
<evidence type="ECO:0000313" key="1">
    <source>
        <dbReference type="EMBL" id="KGF20165.1"/>
    </source>
</evidence>
<gene>
    <name evidence="1" type="ORF">HMPREF2128_06715</name>
</gene>
<dbReference type="AlphaFoldDB" id="A0A095YCI2"/>